<accession>A0ABN7BA44</accession>
<sequence>MLSKAVLSSRTCAGLFVSALRIPSHKSPIFTRILGPERDNNFFKSKSQLPTICGRFYSLETGEDREFTVSKSVEAALKARDRIPDDYRIVYRAPIENYVKYTYLSTAAAIAVVPTVGISLYLTKDGWTEYPVQMAGIPLFDTPMDAYLALLMLIVTIANVAHTIGKYPFRIYRQPTEHKYIAVFQHLIPLMVRKKEFKAGELRKSNGLIWKDALFIMKDKSVIIVEDHFTSNIELERMMIEPPTKAEAEIKKRRSRMI</sequence>
<keyword evidence="1" id="KW-0472">Membrane</keyword>
<gene>
    <name evidence="2" type="ORF">NTJ_12897</name>
</gene>
<feature type="transmembrane region" description="Helical" evidence="1">
    <location>
        <begin position="101"/>
        <end position="122"/>
    </location>
</feature>
<evidence type="ECO:0000313" key="2">
    <source>
        <dbReference type="EMBL" id="BET00081.1"/>
    </source>
</evidence>
<feature type="transmembrane region" description="Helical" evidence="1">
    <location>
        <begin position="146"/>
        <end position="165"/>
    </location>
</feature>
<keyword evidence="1" id="KW-1133">Transmembrane helix</keyword>
<reference evidence="2 3" key="1">
    <citation type="submission" date="2023-09" db="EMBL/GenBank/DDBJ databases">
        <title>Nesidiocoris tenuis whole genome shotgun sequence.</title>
        <authorList>
            <person name="Shibata T."/>
            <person name="Shimoda M."/>
            <person name="Kobayashi T."/>
            <person name="Uehara T."/>
        </authorList>
    </citation>
    <scope>NUCLEOTIDE SEQUENCE [LARGE SCALE GENOMIC DNA]</scope>
    <source>
        <strain evidence="2 3">Japan</strain>
    </source>
</reference>
<dbReference type="Proteomes" id="UP001307889">
    <property type="component" value="Chromosome 11"/>
</dbReference>
<dbReference type="EMBL" id="AP028919">
    <property type="protein sequence ID" value="BET00081.1"/>
    <property type="molecule type" value="Genomic_DNA"/>
</dbReference>
<proteinExistence type="predicted"/>
<organism evidence="2 3">
    <name type="scientific">Nesidiocoris tenuis</name>
    <dbReference type="NCBI Taxonomy" id="355587"/>
    <lineage>
        <taxon>Eukaryota</taxon>
        <taxon>Metazoa</taxon>
        <taxon>Ecdysozoa</taxon>
        <taxon>Arthropoda</taxon>
        <taxon>Hexapoda</taxon>
        <taxon>Insecta</taxon>
        <taxon>Pterygota</taxon>
        <taxon>Neoptera</taxon>
        <taxon>Paraneoptera</taxon>
        <taxon>Hemiptera</taxon>
        <taxon>Heteroptera</taxon>
        <taxon>Panheteroptera</taxon>
        <taxon>Cimicomorpha</taxon>
        <taxon>Miridae</taxon>
        <taxon>Dicyphina</taxon>
        <taxon>Nesidiocoris</taxon>
    </lineage>
</organism>
<keyword evidence="3" id="KW-1185">Reference proteome</keyword>
<keyword evidence="1" id="KW-0812">Transmembrane</keyword>
<protein>
    <submittedName>
        <fullName evidence="2">Uncharacterized protein</fullName>
    </submittedName>
</protein>
<evidence type="ECO:0000256" key="1">
    <source>
        <dbReference type="SAM" id="Phobius"/>
    </source>
</evidence>
<evidence type="ECO:0000313" key="3">
    <source>
        <dbReference type="Proteomes" id="UP001307889"/>
    </source>
</evidence>
<name>A0ABN7BA44_9HEMI</name>